<name>A0A317B4A0_9PLEO</name>
<organism evidence="2 3">
    <name type="scientific">Pyrenophora tritici-repentis</name>
    <dbReference type="NCBI Taxonomy" id="45151"/>
    <lineage>
        <taxon>Eukaryota</taxon>
        <taxon>Fungi</taxon>
        <taxon>Dikarya</taxon>
        <taxon>Ascomycota</taxon>
        <taxon>Pezizomycotina</taxon>
        <taxon>Dothideomycetes</taxon>
        <taxon>Pleosporomycetidae</taxon>
        <taxon>Pleosporales</taxon>
        <taxon>Pleosporineae</taxon>
        <taxon>Pleosporaceae</taxon>
        <taxon>Pyrenophora</taxon>
    </lineage>
</organism>
<evidence type="ECO:0000313" key="2">
    <source>
        <dbReference type="EMBL" id="KAI1513145.1"/>
    </source>
</evidence>
<proteinExistence type="predicted"/>
<dbReference type="Proteomes" id="UP000249757">
    <property type="component" value="Unassembled WGS sequence"/>
</dbReference>
<keyword evidence="3" id="KW-1185">Reference proteome</keyword>
<protein>
    <submittedName>
        <fullName evidence="2">Uncharacterized protein</fullName>
    </submittedName>
</protein>
<dbReference type="Gene3D" id="1.20.5.340">
    <property type="match status" value="1"/>
</dbReference>
<reference evidence="3" key="1">
    <citation type="journal article" date="2022" name="Microb. Genom.">
        <title>A global pangenome for the wheat fungal pathogen Pyrenophora tritici-repentis and prediction of effector protein structural homology.</title>
        <authorList>
            <person name="Moolhuijzen P.M."/>
            <person name="See P.T."/>
            <person name="Shi G."/>
            <person name="Powell H.R."/>
            <person name="Cockram J."/>
            <person name="Jorgensen L.N."/>
            <person name="Benslimane H."/>
            <person name="Strelkov S.E."/>
            <person name="Turner J."/>
            <person name="Liu Z."/>
            <person name="Moffat C.S."/>
        </authorList>
    </citation>
    <scope>NUCLEOTIDE SEQUENCE [LARGE SCALE GENOMIC DNA]</scope>
</reference>
<keyword evidence="1" id="KW-0175">Coiled coil</keyword>
<accession>A0A317B4A0</accession>
<evidence type="ECO:0000313" key="3">
    <source>
        <dbReference type="Proteomes" id="UP000249757"/>
    </source>
</evidence>
<dbReference type="AlphaFoldDB" id="A0A317B4A0"/>
<gene>
    <name evidence="2" type="ORF">Ptr86124_008165</name>
</gene>
<feature type="coiled-coil region" evidence="1">
    <location>
        <begin position="1"/>
        <end position="67"/>
    </location>
</feature>
<dbReference type="EMBL" id="NRDI02000010">
    <property type="protein sequence ID" value="KAI1513145.1"/>
    <property type="molecule type" value="Genomic_DNA"/>
</dbReference>
<comment type="caution">
    <text evidence="2">The sequence shown here is derived from an EMBL/GenBank/DDBJ whole genome shotgun (WGS) entry which is preliminary data.</text>
</comment>
<evidence type="ECO:0000256" key="1">
    <source>
        <dbReference type="SAM" id="Coils"/>
    </source>
</evidence>
<sequence>MDEEIELLRKEKSDLKEYNEELTARASLLANENPVLTKQVNELENDAKASEESLEEYKKRVKALADES</sequence>